<dbReference type="AlphaFoldDB" id="A0A916WTJ4"/>
<evidence type="ECO:0000256" key="1">
    <source>
        <dbReference type="SAM" id="SignalP"/>
    </source>
</evidence>
<reference evidence="2" key="1">
    <citation type="journal article" date="2014" name="Int. J. Syst. Evol. Microbiol.">
        <title>Complete genome sequence of Corynebacterium casei LMG S-19264T (=DSM 44701T), isolated from a smear-ripened cheese.</title>
        <authorList>
            <consortium name="US DOE Joint Genome Institute (JGI-PGF)"/>
            <person name="Walter F."/>
            <person name="Albersmeier A."/>
            <person name="Kalinowski J."/>
            <person name="Ruckert C."/>
        </authorList>
    </citation>
    <scope>NUCLEOTIDE SEQUENCE</scope>
    <source>
        <strain evidence="2">CGMCC 1.15330</strain>
    </source>
</reference>
<sequence>MKRSALLLLVATGTSIAADAAPRSEPAAVLRDLTACRAVVDQQARLACYDEKVSALATAERTGDVVVADKAQIRQSKKALFGFGSLRLPIFGSDDGDAPTQIEAKIASVRSAGFQKWEFTLDNGMRWRQTDDTEIFPKAGQPVVIKSAALGSYFLRLPSRSVRVVRVQ</sequence>
<feature type="signal peptide" evidence="1">
    <location>
        <begin position="1"/>
        <end position="20"/>
    </location>
</feature>
<dbReference type="EMBL" id="BMIH01000002">
    <property type="protein sequence ID" value="GGB29282.1"/>
    <property type="molecule type" value="Genomic_DNA"/>
</dbReference>
<gene>
    <name evidence="2" type="ORF">GCM10011380_18490</name>
</gene>
<keyword evidence="1" id="KW-0732">Signal</keyword>
<evidence type="ECO:0000313" key="2">
    <source>
        <dbReference type="EMBL" id="GGB29282.1"/>
    </source>
</evidence>
<comment type="caution">
    <text evidence="2">The sequence shown here is derived from an EMBL/GenBank/DDBJ whole genome shotgun (WGS) entry which is preliminary data.</text>
</comment>
<protein>
    <submittedName>
        <fullName evidence="2">Uncharacterized protein</fullName>
    </submittedName>
</protein>
<name>A0A916WTJ4_9SPHN</name>
<organism evidence="2 3">
    <name type="scientific">Sphingomonas metalli</name>
    <dbReference type="NCBI Taxonomy" id="1779358"/>
    <lineage>
        <taxon>Bacteria</taxon>
        <taxon>Pseudomonadati</taxon>
        <taxon>Pseudomonadota</taxon>
        <taxon>Alphaproteobacteria</taxon>
        <taxon>Sphingomonadales</taxon>
        <taxon>Sphingomonadaceae</taxon>
        <taxon>Sphingomonas</taxon>
    </lineage>
</organism>
<dbReference type="RefSeq" id="WP_188658475.1">
    <property type="nucleotide sequence ID" value="NZ_BMIH01000002.1"/>
</dbReference>
<accession>A0A916WTJ4</accession>
<evidence type="ECO:0000313" key="3">
    <source>
        <dbReference type="Proteomes" id="UP000623067"/>
    </source>
</evidence>
<keyword evidence="3" id="KW-1185">Reference proteome</keyword>
<dbReference type="Proteomes" id="UP000623067">
    <property type="component" value="Unassembled WGS sequence"/>
</dbReference>
<feature type="chain" id="PRO_5037392167" evidence="1">
    <location>
        <begin position="21"/>
        <end position="168"/>
    </location>
</feature>
<proteinExistence type="predicted"/>
<reference evidence="2" key="2">
    <citation type="submission" date="2020-09" db="EMBL/GenBank/DDBJ databases">
        <authorList>
            <person name="Sun Q."/>
            <person name="Zhou Y."/>
        </authorList>
    </citation>
    <scope>NUCLEOTIDE SEQUENCE</scope>
    <source>
        <strain evidence="2">CGMCC 1.15330</strain>
    </source>
</reference>